<dbReference type="RefSeq" id="WP_022631129.1">
    <property type="nucleotide sequence ID" value="NZ_CADDXG010000003.1"/>
</dbReference>
<reference evidence="2" key="1">
    <citation type="submission" date="2018-06" db="EMBL/GenBank/DDBJ databases">
        <authorList>
            <person name="Ashton P.M."/>
            <person name="Dallman T."/>
            <person name="Nair S."/>
            <person name="De Pinna E."/>
            <person name="Peters T."/>
            <person name="Grant K."/>
        </authorList>
    </citation>
    <scope>NUCLEOTIDE SEQUENCE [LARGE SCALE GENOMIC DNA]</scope>
    <source>
        <strain evidence="2">462023</strain>
    </source>
</reference>
<evidence type="ECO:0000313" key="4">
    <source>
        <dbReference type="Proteomes" id="UP000460351"/>
    </source>
</evidence>
<evidence type="ECO:0000313" key="3">
    <source>
        <dbReference type="EMBL" id="MQS33754.1"/>
    </source>
</evidence>
<protein>
    <submittedName>
        <fullName evidence="2">Uncharacterized protein</fullName>
    </submittedName>
</protein>
<evidence type="ECO:0000313" key="2">
    <source>
        <dbReference type="EMBL" id="MJL96623.1"/>
    </source>
</evidence>
<feature type="transmembrane region" description="Helical" evidence="1">
    <location>
        <begin position="70"/>
        <end position="95"/>
    </location>
</feature>
<dbReference type="Proteomes" id="UP000460351">
    <property type="component" value="Unassembled WGS sequence"/>
</dbReference>
<keyword evidence="1" id="KW-1133">Transmembrane helix</keyword>
<evidence type="ECO:0000256" key="1">
    <source>
        <dbReference type="SAM" id="Phobius"/>
    </source>
</evidence>
<feature type="transmembrane region" description="Helical" evidence="1">
    <location>
        <begin position="107"/>
        <end position="125"/>
    </location>
</feature>
<organism evidence="2">
    <name type="scientific">Escherichia coli</name>
    <dbReference type="NCBI Taxonomy" id="562"/>
    <lineage>
        <taxon>Bacteria</taxon>
        <taxon>Pseudomonadati</taxon>
        <taxon>Pseudomonadota</taxon>
        <taxon>Gammaproteobacteria</taxon>
        <taxon>Enterobacterales</taxon>
        <taxon>Enterobacteriaceae</taxon>
        <taxon>Escherichia</taxon>
    </lineage>
</organism>
<dbReference type="EMBL" id="RTJF01000100">
    <property type="protein sequence ID" value="MJL96623.1"/>
    <property type="molecule type" value="Genomic_DNA"/>
</dbReference>
<dbReference type="EMBL" id="SQQU01000227">
    <property type="protein sequence ID" value="MQS33754.1"/>
    <property type="molecule type" value="Genomic_DNA"/>
</dbReference>
<dbReference type="Proteomes" id="UP000885382">
    <property type="component" value="Unassembled WGS sequence"/>
</dbReference>
<proteinExistence type="predicted"/>
<keyword evidence="1" id="KW-0472">Membrane</keyword>
<comment type="caution">
    <text evidence="2">The sequence shown here is derived from an EMBL/GenBank/DDBJ whole genome shotgun (WGS) entry which is preliminary data.</text>
</comment>
<sequence>MKFFKPKTDAIEYIRVEPSFSKTSSNINNAKSGSDTNSQPGFILRSQIEEMIKNHRPKTEKEIKAESEGLIRLCSMAFIFLIVLSIFMLIVYFGIKDRELPDFANNLMALMTTLVGAIGGFIYGTKK</sequence>
<name>A0A3L3UCB5_ECOLX</name>
<accession>A0A3L3UCB5</accession>
<gene>
    <name evidence="2" type="ORF">DNX30_28950</name>
    <name evidence="3" type="ORF">E4K51_27590</name>
</gene>
<keyword evidence="1" id="KW-0812">Transmembrane</keyword>
<reference evidence="3 4" key="2">
    <citation type="journal article" date="2019" name="Microorganisms">
        <title>Characteristics of Carbapenem-Resistant and Colistin-Resistant Escherichia coli Co-Producing NDM-1 and MCR-1 from Pig Farms in China.</title>
        <authorList>
            <person name="Peng Z."/>
            <person name="Li X."/>
            <person name="Hu Z."/>
            <person name="Li Z."/>
            <person name="Lv Y."/>
            <person name="Lei M."/>
            <person name="Wu B."/>
            <person name="Chen H."/>
            <person name="Wang X."/>
        </authorList>
    </citation>
    <scope>NUCLEOTIDE SEQUENCE [LARGE SCALE GENOMIC DNA]</scope>
    <source>
        <strain evidence="3 4">RXD010</strain>
    </source>
</reference>
<dbReference type="AlphaFoldDB" id="A0A3L3UCB5"/>